<keyword evidence="1" id="KW-0808">Transferase</keyword>
<sequence length="1787" mass="199606">MGIPQSPVEQKEEDMTRVRHQAVLVMVLPEHGLPTRLSFILFVYPPCKRIALKELAGFCFPNGVQAQVMEKTPSMSELNEIVYGQPHQNRDDQSFVFLLKVADNVTLYGVCVVVDEILQRPPRVMTLNYKHSPVRAPMSRFLVSAPRCYCILTQMPFFDLHFEVLNCVLAQERLDRITACVNELALAEQIPSPVGKPSCESEEEQSKEGSSGKELDPMFWMDFAIPVSSVLGAAAAAAGLISDCSSNLKRASTSSSTIGSPSGVLSLWSPKWWGTDSEKEKVDPHQMKCRWSFGSGGAVDGSPEEKDQRASRRRGEGDATVGKEKERRILWIGPRRNDAVHPVDEKEEKSSGSHADHGSSENVDSEATRRVQPSQNGSEGEKSDLQTCKGFATDASVECKETSAQCTERGSHQMREESAKNGAELATAEVSTSNRSAAGESQLDLREGQRTREESLWSAAAEGWHRECTKEESVRQSRDNCDASRVTIECASTTNMERSGNAGAMPGPVGRSADGEEGSTVLGGRCNEQPACAENGPTTKDQRGQEDGAAEAGERLRHLDNDTALCGTSAGQSREPESQDKGVGSGAVSAVGSESVDPRVGMSESMASRGGGITASAAPSANGMDQFDDRLSISSPEAVESPAAATPKMLSSPGPSRGLRSVRSAESLCSTDTYDSDEDSAVSDSGASDVDSGAGLAAAAAWAETLSDHVQQRPAAVAKEWKMPNFKIEKFDDYDKTDPLQWWMAFNAEADVHPTPELRRLDALYVQLIGGPQAFMTHMAVTLECTIATLHTKIMWEEFEKKWKTRFMVNNDKRHALNKIFRKFQGQQPSREWLTEWQRLVATPELNLPFDAIRAEFFAWSCDALTTALGSEFQYETFDDMISKARELIQVPPPSTDGGVAVVGLRSYLAKIDREHATQCGKSTSPYTQAQQEQMAALVKENRERKELLKQAKLKAITEEQAAKMKTLEEEMEEKKRAAEEAAAAEEAEEKDAGKQNGRVVARRMRMQRWRRRSASGYPIYHWGKMRRQLYVPQEEKAALARALATIEDPLERQETEEEKKLEWKLRMEREKKRRREEVNRLTTEVEKVRACRQEVQAQADVSAKMDKMLGYLEVLSEAWLEERQANWGHDVALNAMRSGFREFARDMVTHVGAEVRRLRDNVGKFCEGAIEGAKAVATVASEARPRKDPVKLKFPDAYGGKPEENFDNWESSVNRKFVRNFSTIATPLRRLLKKEAIWQWDKDCTSALKKLKRALIEYHVLKVADPSLPFVVTTDASRYGIGAVLQQDDDNGYKLVEFMSARMPSEKVATSTYEREFYALRQALEHWKHYLLGRHFKVYSDHETLRWLKTQGKMTPKLTRWAAEIDQFDFELKPVKGKYNVVADALSRRIDYFRAIVHYLDIGSDLQEKVRQAYAQDPIYSDLLKRVKGPPETESDYRTTEGLLFEKTNVVDRLCIPNSEEIRSLILGNAMIQRDTLANGVDSLRIICMYYQQTVPPRGGEMVFWPVEHLQPIRFRRPAAIPPHLVGPKLTDISRCKTKAEILEAQAAQMTAEEAMAVAQWATATLCRSLSVDNILAMLLAVLLEKQMVVICPNLGVLTAVVLSLIPMLRPYTWQSVLLPILPSDLIAFLDAPVPFVVGVQHKTTEVRAKSGNLIRVNVYKDQVKNPHSLPQLPRYRSLAAALQPFHEILASDKEASKRPVNKVTEQQISASEGFLQVLRAYLESLCADLPAHAITDVQSSERVSLLLKESFIDSFSYHHRPFIKLFVETQLFAVYTDAVLSSWHG</sequence>
<feature type="compositionally biased region" description="Basic and acidic residues" evidence="8">
    <location>
        <begin position="540"/>
        <end position="561"/>
    </location>
</feature>
<dbReference type="Pfam" id="PF03456">
    <property type="entry name" value="uDENN"/>
    <property type="match status" value="1"/>
</dbReference>
<comment type="caution">
    <text evidence="10">The sequence shown here is derived from an EMBL/GenBank/DDBJ whole genome shotgun (WGS) entry which is preliminary data.</text>
</comment>
<evidence type="ECO:0000256" key="6">
    <source>
        <dbReference type="ARBA" id="ARBA00022918"/>
    </source>
</evidence>
<feature type="compositionally biased region" description="Basic and acidic residues" evidence="8">
    <location>
        <begin position="443"/>
        <end position="454"/>
    </location>
</feature>
<dbReference type="Pfam" id="PF17917">
    <property type="entry name" value="RT_RNaseH"/>
    <property type="match status" value="1"/>
</dbReference>
<feature type="region of interest" description="Disordered" evidence="8">
    <location>
        <begin position="400"/>
        <end position="454"/>
    </location>
</feature>
<dbReference type="SMART" id="SM00799">
    <property type="entry name" value="DENN"/>
    <property type="match status" value="1"/>
</dbReference>
<feature type="region of interest" description="Disordered" evidence="8">
    <location>
        <begin position="497"/>
        <end position="690"/>
    </location>
</feature>
<feature type="compositionally biased region" description="Low complexity" evidence="8">
    <location>
        <begin position="586"/>
        <end position="595"/>
    </location>
</feature>
<gene>
    <name evidence="10" type="ORF">CBR_g39681</name>
</gene>
<feature type="domain" description="UDENN" evidence="9">
    <location>
        <begin position="1416"/>
        <end position="1787"/>
    </location>
</feature>
<keyword evidence="11" id="KW-1185">Reference proteome</keyword>
<dbReference type="PROSITE" id="PS50211">
    <property type="entry name" value="DENN"/>
    <property type="match status" value="1"/>
</dbReference>
<keyword evidence="4" id="KW-0255">Endonuclease</keyword>
<dbReference type="PANTHER" id="PTHR15288:SF0">
    <property type="entry name" value="UDENN DOMAIN-CONTAINING PROTEIN"/>
    <property type="match status" value="1"/>
</dbReference>
<dbReference type="Proteomes" id="UP000265515">
    <property type="component" value="Unassembled WGS sequence"/>
</dbReference>
<keyword evidence="2" id="KW-0548">Nucleotidyltransferase</keyword>
<dbReference type="PANTHER" id="PTHR15288">
    <property type="entry name" value="DENN DOMAIN-CONTAINING PROTEIN 2"/>
    <property type="match status" value="1"/>
</dbReference>
<dbReference type="InterPro" id="IPR001194">
    <property type="entry name" value="cDENN_dom"/>
</dbReference>
<name>A0A388LS16_CHABU</name>
<keyword evidence="5" id="KW-0378">Hydrolase</keyword>
<dbReference type="InterPro" id="IPR043502">
    <property type="entry name" value="DNA/RNA_pol_sf"/>
</dbReference>
<dbReference type="GO" id="GO:0003964">
    <property type="term" value="F:RNA-directed DNA polymerase activity"/>
    <property type="evidence" value="ECO:0007669"/>
    <property type="project" value="UniProtKB-KW"/>
</dbReference>
<feature type="coiled-coil region" evidence="7">
    <location>
        <begin position="1065"/>
        <end position="1099"/>
    </location>
</feature>
<proteinExistence type="predicted"/>
<feature type="region of interest" description="Disordered" evidence="8">
    <location>
        <begin position="276"/>
        <end position="386"/>
    </location>
</feature>
<accession>A0A388LS16</accession>
<dbReference type="InterPro" id="IPR043128">
    <property type="entry name" value="Rev_trsase/Diguanyl_cyclase"/>
</dbReference>
<dbReference type="Gene3D" id="3.30.450.200">
    <property type="match status" value="1"/>
</dbReference>
<feature type="compositionally biased region" description="Basic and acidic residues" evidence="8">
    <location>
        <begin position="303"/>
        <end position="359"/>
    </location>
</feature>
<evidence type="ECO:0000256" key="8">
    <source>
        <dbReference type="SAM" id="MobiDB-lite"/>
    </source>
</evidence>
<evidence type="ECO:0000256" key="3">
    <source>
        <dbReference type="ARBA" id="ARBA00022722"/>
    </source>
</evidence>
<evidence type="ECO:0000256" key="7">
    <source>
        <dbReference type="SAM" id="Coils"/>
    </source>
</evidence>
<dbReference type="InterPro" id="IPR005113">
    <property type="entry name" value="uDENN_dom"/>
</dbReference>
<dbReference type="Gramene" id="GBG85114">
    <property type="protein sequence ID" value="GBG85114"/>
    <property type="gene ID" value="CBR_g39681"/>
</dbReference>
<dbReference type="OrthoDB" id="6019893at2759"/>
<dbReference type="SUPFAM" id="SSF56672">
    <property type="entry name" value="DNA/RNA polymerases"/>
    <property type="match status" value="1"/>
</dbReference>
<feature type="region of interest" description="Disordered" evidence="8">
    <location>
        <begin position="191"/>
        <end position="214"/>
    </location>
</feature>
<feature type="compositionally biased region" description="Basic and acidic residues" evidence="8">
    <location>
        <begin position="409"/>
        <end position="419"/>
    </location>
</feature>
<evidence type="ECO:0000256" key="2">
    <source>
        <dbReference type="ARBA" id="ARBA00022695"/>
    </source>
</evidence>
<feature type="compositionally biased region" description="Basic and acidic residues" evidence="8">
    <location>
        <begin position="204"/>
        <end position="214"/>
    </location>
</feature>
<keyword evidence="3" id="KW-0540">Nuclease</keyword>
<feature type="region of interest" description="Disordered" evidence="8">
    <location>
        <begin position="973"/>
        <end position="998"/>
    </location>
</feature>
<reference evidence="10 11" key="1">
    <citation type="journal article" date="2018" name="Cell">
        <title>The Chara Genome: Secondary Complexity and Implications for Plant Terrestrialization.</title>
        <authorList>
            <person name="Nishiyama T."/>
            <person name="Sakayama H."/>
            <person name="Vries J.D."/>
            <person name="Buschmann H."/>
            <person name="Saint-Marcoux D."/>
            <person name="Ullrich K.K."/>
            <person name="Haas F.B."/>
            <person name="Vanderstraeten L."/>
            <person name="Becker D."/>
            <person name="Lang D."/>
            <person name="Vosolsobe S."/>
            <person name="Rombauts S."/>
            <person name="Wilhelmsson P.K.I."/>
            <person name="Janitza P."/>
            <person name="Kern R."/>
            <person name="Heyl A."/>
            <person name="Rumpler F."/>
            <person name="Villalobos L.I.A.C."/>
            <person name="Clay J.M."/>
            <person name="Skokan R."/>
            <person name="Toyoda A."/>
            <person name="Suzuki Y."/>
            <person name="Kagoshima H."/>
            <person name="Schijlen E."/>
            <person name="Tajeshwar N."/>
            <person name="Catarino B."/>
            <person name="Hetherington A.J."/>
            <person name="Saltykova A."/>
            <person name="Bonnot C."/>
            <person name="Breuninger H."/>
            <person name="Symeonidi A."/>
            <person name="Radhakrishnan G.V."/>
            <person name="Van Nieuwerburgh F."/>
            <person name="Deforce D."/>
            <person name="Chang C."/>
            <person name="Karol K.G."/>
            <person name="Hedrich R."/>
            <person name="Ulvskov P."/>
            <person name="Glockner G."/>
            <person name="Delwiche C.F."/>
            <person name="Petrasek J."/>
            <person name="Van de Peer Y."/>
            <person name="Friml J."/>
            <person name="Beilby M."/>
            <person name="Dolan L."/>
            <person name="Kohara Y."/>
            <person name="Sugano S."/>
            <person name="Fujiyama A."/>
            <person name="Delaux P.-M."/>
            <person name="Quint M."/>
            <person name="TheiBen G."/>
            <person name="Hagemann M."/>
            <person name="Harholt J."/>
            <person name="Dunand C."/>
            <person name="Zachgo S."/>
            <person name="Langdale J."/>
            <person name="Maumus F."/>
            <person name="Straeten D.V.D."/>
            <person name="Gould S.B."/>
            <person name="Rensing S.A."/>
        </authorList>
    </citation>
    <scope>NUCLEOTIDE SEQUENCE [LARGE SCALE GENOMIC DNA]</scope>
    <source>
        <strain evidence="10 11">S276</strain>
    </source>
</reference>
<evidence type="ECO:0000313" key="10">
    <source>
        <dbReference type="EMBL" id="GBG85114.1"/>
    </source>
</evidence>
<dbReference type="InterPro" id="IPR037516">
    <property type="entry name" value="Tripartite_DENN"/>
</dbReference>
<dbReference type="GO" id="GO:0004519">
    <property type="term" value="F:endonuclease activity"/>
    <property type="evidence" value="ECO:0007669"/>
    <property type="project" value="UniProtKB-KW"/>
</dbReference>
<dbReference type="Pfam" id="PF02141">
    <property type="entry name" value="DENN"/>
    <property type="match status" value="1"/>
</dbReference>
<dbReference type="InterPro" id="IPR043153">
    <property type="entry name" value="DENN_C"/>
</dbReference>
<dbReference type="GO" id="GO:0016787">
    <property type="term" value="F:hydrolase activity"/>
    <property type="evidence" value="ECO:0007669"/>
    <property type="project" value="UniProtKB-KW"/>
</dbReference>
<dbReference type="InterPro" id="IPR041373">
    <property type="entry name" value="RT_RNaseH"/>
</dbReference>
<dbReference type="EMBL" id="BFEA01000505">
    <property type="protein sequence ID" value="GBG85114.1"/>
    <property type="molecule type" value="Genomic_DNA"/>
</dbReference>
<feature type="compositionally biased region" description="Basic and acidic residues" evidence="8">
    <location>
        <begin position="276"/>
        <end position="286"/>
    </location>
</feature>
<keyword evidence="6" id="KW-0695">RNA-directed DNA polymerase</keyword>
<dbReference type="Gene3D" id="3.30.70.270">
    <property type="match status" value="1"/>
</dbReference>
<dbReference type="InterPro" id="IPR051942">
    <property type="entry name" value="DENN_domain_containing_2"/>
</dbReference>
<evidence type="ECO:0000256" key="4">
    <source>
        <dbReference type="ARBA" id="ARBA00022759"/>
    </source>
</evidence>
<dbReference type="CDD" id="cd09274">
    <property type="entry name" value="RNase_HI_RT_Ty3"/>
    <property type="match status" value="1"/>
</dbReference>
<evidence type="ECO:0000313" key="11">
    <source>
        <dbReference type="Proteomes" id="UP000265515"/>
    </source>
</evidence>
<evidence type="ECO:0000256" key="1">
    <source>
        <dbReference type="ARBA" id="ARBA00022679"/>
    </source>
</evidence>
<feature type="compositionally biased region" description="Low complexity" evidence="8">
    <location>
        <begin position="632"/>
        <end position="645"/>
    </location>
</feature>
<evidence type="ECO:0000259" key="9">
    <source>
        <dbReference type="PROSITE" id="PS50211"/>
    </source>
</evidence>
<evidence type="ECO:0000256" key="5">
    <source>
        <dbReference type="ARBA" id="ARBA00022801"/>
    </source>
</evidence>
<organism evidence="10 11">
    <name type="scientific">Chara braunii</name>
    <name type="common">Braun's stonewort</name>
    <dbReference type="NCBI Taxonomy" id="69332"/>
    <lineage>
        <taxon>Eukaryota</taxon>
        <taxon>Viridiplantae</taxon>
        <taxon>Streptophyta</taxon>
        <taxon>Charophyceae</taxon>
        <taxon>Charales</taxon>
        <taxon>Characeae</taxon>
        <taxon>Chara</taxon>
    </lineage>
</organism>
<dbReference type="Gene3D" id="3.40.50.11500">
    <property type="match status" value="1"/>
</dbReference>
<keyword evidence="7" id="KW-0175">Coiled coil</keyword>
<protein>
    <recommendedName>
        <fullName evidence="9">UDENN domain-containing protein</fullName>
    </recommendedName>
</protein>